<dbReference type="PANTHER" id="PTHR32282">
    <property type="entry name" value="BINDING PROTEIN TRANSPEPTIDASE, PUTATIVE-RELATED"/>
    <property type="match status" value="1"/>
</dbReference>
<name>A0A366IM00_9MICO</name>
<feature type="domain" description="Penicillin-binding protein transpeptidase" evidence="16">
    <location>
        <begin position="348"/>
        <end position="615"/>
    </location>
</feature>
<keyword evidence="15" id="KW-1133">Transmembrane helix</keyword>
<dbReference type="InterPro" id="IPR001264">
    <property type="entry name" value="Glyco_trans_51"/>
</dbReference>
<protein>
    <submittedName>
        <fullName evidence="18">Membrane peptidoglycan carboxypeptidase</fullName>
    </submittedName>
</protein>
<comment type="caution">
    <text evidence="18">The sequence shown here is derived from an EMBL/GenBank/DDBJ whole genome shotgun (WGS) entry which is preliminary data.</text>
</comment>
<evidence type="ECO:0000256" key="12">
    <source>
        <dbReference type="ARBA" id="ARBA00034000"/>
    </source>
</evidence>
<sequence length="787" mass="84253">MAKGQSASTTRGSSIKNLLNYPRAGASGWKRFLPSLRLITVGGLSLIIAGCIAFVIGYAVTDVPEPNLEATGQTSTIYYSDGKTPIGQYKIEDRESVPIDEIAKPMQLAAIAAEDTTFYENRGISIKGLSRAVVGVATNNYAGGGSTITQQYVKNFYLTNEHSMSRKVKEMFIALKIDQELSKDEILANYLNTIYLGRRSYGIEVASQNYFDKSAKDLNLSESALLAAMIQRPGAADPADDPQAYEARFDYVLKSMVDEGFITQEQADEVEMPKVKEANKENSLSGQKGYMWEFVRREAMAKLNIDESQLDRGGYEIVTTFDEERMKEAEKAIESLPENKPDGLQAGLVSIDPKTGSIEAFYGGEDYLDQAFNASTQAAAQAGSTFKPFALVAGLENGVRLTDRYVGSPTTMQLPGGGTWAPKNFGGASYGPVTLLKATQSSINTAYAQLNIQVGPEKTVDVAERAGFRPGCTKEQEAAGEIHECTRGLEPNAANVLGTASPRVIDMATAYATFASNGVRHETHAIDHVNDAEGTEVYKAENKGKRVFDKAVAAETSYALRQVVNGGSGSYAQNLGRPAAGKTGTSSDNYSAWFAGYTPNLSTVVALYRQGEDGSSKPIGAYGGRSEVTGGSFPIQVWTKYMSNALEGEPIEQFPERGQLPQVKKPVNTGEPAPPRPKRTSNDNDSDRPKKTKAPIEEPKEEPSEEPSEKPKESEGEKDGSKDSTGDKDNSKEGRKDSGSDSGNDRGGNNETTDPGDGSETDADGGGEGTTGANGNNGNSGPLDLGG</sequence>
<gene>
    <name evidence="18" type="ORF">DFO65_102285</name>
</gene>
<evidence type="ECO:0000256" key="1">
    <source>
        <dbReference type="ARBA" id="ARBA00007090"/>
    </source>
</evidence>
<dbReference type="InterPro" id="IPR001460">
    <property type="entry name" value="PCN-bd_Tpept"/>
</dbReference>
<dbReference type="Gene3D" id="3.40.710.10">
    <property type="entry name" value="DD-peptidase/beta-lactamase superfamily"/>
    <property type="match status" value="1"/>
</dbReference>
<feature type="domain" description="Glycosyl transferase family 51" evidence="17">
    <location>
        <begin position="85"/>
        <end position="256"/>
    </location>
</feature>
<keyword evidence="3 18" id="KW-0121">Carboxypeptidase</keyword>
<evidence type="ECO:0000256" key="7">
    <source>
        <dbReference type="ARBA" id="ARBA00022801"/>
    </source>
</evidence>
<dbReference type="SUPFAM" id="SSF56601">
    <property type="entry name" value="beta-lactamase/transpeptidase-like"/>
    <property type="match status" value="1"/>
</dbReference>
<dbReference type="InterPro" id="IPR050396">
    <property type="entry name" value="Glycosyltr_51/Transpeptidase"/>
</dbReference>
<evidence type="ECO:0000256" key="11">
    <source>
        <dbReference type="ARBA" id="ARBA00023316"/>
    </source>
</evidence>
<evidence type="ECO:0000259" key="16">
    <source>
        <dbReference type="Pfam" id="PF00905"/>
    </source>
</evidence>
<dbReference type="InterPro" id="IPR036950">
    <property type="entry name" value="PBP_transglycosylase"/>
</dbReference>
<evidence type="ECO:0000256" key="3">
    <source>
        <dbReference type="ARBA" id="ARBA00022645"/>
    </source>
</evidence>
<dbReference type="GO" id="GO:0030288">
    <property type="term" value="C:outer membrane-bounded periplasmic space"/>
    <property type="evidence" value="ECO:0007669"/>
    <property type="project" value="TreeGrafter"/>
</dbReference>
<keyword evidence="15" id="KW-0812">Transmembrane</keyword>
<dbReference type="GO" id="GO:0071555">
    <property type="term" value="P:cell wall organization"/>
    <property type="evidence" value="ECO:0007669"/>
    <property type="project" value="UniProtKB-KW"/>
</dbReference>
<evidence type="ECO:0000256" key="6">
    <source>
        <dbReference type="ARBA" id="ARBA00022679"/>
    </source>
</evidence>
<keyword evidence="4" id="KW-0645">Protease</keyword>
<comment type="similarity">
    <text evidence="1">In the C-terminal section; belongs to the transpeptidase family.</text>
</comment>
<dbReference type="Pfam" id="PF00912">
    <property type="entry name" value="Transgly"/>
    <property type="match status" value="1"/>
</dbReference>
<evidence type="ECO:0000256" key="8">
    <source>
        <dbReference type="ARBA" id="ARBA00022960"/>
    </source>
</evidence>
<evidence type="ECO:0000256" key="15">
    <source>
        <dbReference type="SAM" id="Phobius"/>
    </source>
</evidence>
<accession>A0A366IM00</accession>
<dbReference type="GO" id="GO:0008955">
    <property type="term" value="F:peptidoglycan glycosyltransferase activity"/>
    <property type="evidence" value="ECO:0007669"/>
    <property type="project" value="UniProtKB-EC"/>
</dbReference>
<dbReference type="PANTHER" id="PTHR32282:SF34">
    <property type="entry name" value="PENICILLIN-BINDING PROTEIN 1A"/>
    <property type="match status" value="1"/>
</dbReference>
<keyword evidence="11" id="KW-0961">Cell wall biogenesis/degradation</keyword>
<keyword evidence="5" id="KW-0328">Glycosyltransferase</keyword>
<evidence type="ECO:0000313" key="18">
    <source>
        <dbReference type="EMBL" id="RBP73757.1"/>
    </source>
</evidence>
<keyword evidence="15" id="KW-0472">Membrane</keyword>
<keyword evidence="19" id="KW-1185">Reference proteome</keyword>
<feature type="transmembrane region" description="Helical" evidence="15">
    <location>
        <begin position="38"/>
        <end position="60"/>
    </location>
</feature>
<evidence type="ECO:0000259" key="17">
    <source>
        <dbReference type="Pfam" id="PF00912"/>
    </source>
</evidence>
<dbReference type="GO" id="GO:0009002">
    <property type="term" value="F:serine-type D-Ala-D-Ala carboxypeptidase activity"/>
    <property type="evidence" value="ECO:0007669"/>
    <property type="project" value="UniProtKB-EC"/>
</dbReference>
<feature type="region of interest" description="Disordered" evidence="14">
    <location>
        <begin position="655"/>
        <end position="787"/>
    </location>
</feature>
<dbReference type="EMBL" id="QNSB01000002">
    <property type="protein sequence ID" value="RBP73757.1"/>
    <property type="molecule type" value="Genomic_DNA"/>
</dbReference>
<dbReference type="Proteomes" id="UP000253509">
    <property type="component" value="Unassembled WGS sequence"/>
</dbReference>
<keyword evidence="10" id="KW-0511">Multifunctional enzyme</keyword>
<evidence type="ECO:0000256" key="4">
    <source>
        <dbReference type="ARBA" id="ARBA00022670"/>
    </source>
</evidence>
<evidence type="ECO:0000256" key="2">
    <source>
        <dbReference type="ARBA" id="ARBA00007739"/>
    </source>
</evidence>
<dbReference type="InterPro" id="IPR023346">
    <property type="entry name" value="Lysozyme-like_dom_sf"/>
</dbReference>
<dbReference type="GO" id="GO:0009252">
    <property type="term" value="P:peptidoglycan biosynthetic process"/>
    <property type="evidence" value="ECO:0007669"/>
    <property type="project" value="UniProtKB-KW"/>
</dbReference>
<evidence type="ECO:0000256" key="14">
    <source>
        <dbReference type="SAM" id="MobiDB-lite"/>
    </source>
</evidence>
<dbReference type="GO" id="GO:0008360">
    <property type="term" value="P:regulation of cell shape"/>
    <property type="evidence" value="ECO:0007669"/>
    <property type="project" value="UniProtKB-KW"/>
</dbReference>
<evidence type="ECO:0000256" key="9">
    <source>
        <dbReference type="ARBA" id="ARBA00022984"/>
    </source>
</evidence>
<dbReference type="SUPFAM" id="SSF53955">
    <property type="entry name" value="Lysozyme-like"/>
    <property type="match status" value="1"/>
</dbReference>
<comment type="catalytic activity">
    <reaction evidence="13">
        <text>[GlcNAc-(1-&gt;4)-Mur2Ac(oyl-L-Ala-gamma-D-Glu-L-Lys-D-Ala-D-Ala)](n)-di-trans,octa-cis-undecaprenyl diphosphate + beta-D-GlcNAc-(1-&gt;4)-Mur2Ac(oyl-L-Ala-gamma-D-Glu-L-Lys-D-Ala-D-Ala)-di-trans,octa-cis-undecaprenyl diphosphate = [GlcNAc-(1-&gt;4)-Mur2Ac(oyl-L-Ala-gamma-D-Glu-L-Lys-D-Ala-D-Ala)](n+1)-di-trans,octa-cis-undecaprenyl diphosphate + di-trans,octa-cis-undecaprenyl diphosphate + H(+)</text>
        <dbReference type="Rhea" id="RHEA:23708"/>
        <dbReference type="Rhea" id="RHEA-COMP:9602"/>
        <dbReference type="Rhea" id="RHEA-COMP:9603"/>
        <dbReference type="ChEBI" id="CHEBI:15378"/>
        <dbReference type="ChEBI" id="CHEBI:58405"/>
        <dbReference type="ChEBI" id="CHEBI:60033"/>
        <dbReference type="ChEBI" id="CHEBI:78435"/>
        <dbReference type="EC" id="2.4.99.28"/>
    </reaction>
</comment>
<dbReference type="AlphaFoldDB" id="A0A366IM00"/>
<keyword evidence="7" id="KW-0378">Hydrolase</keyword>
<keyword evidence="8" id="KW-0133">Cell shape</keyword>
<dbReference type="FunFam" id="1.10.3810.10:FF:000001">
    <property type="entry name" value="Penicillin-binding protein 1A"/>
    <property type="match status" value="1"/>
</dbReference>
<dbReference type="InterPro" id="IPR012338">
    <property type="entry name" value="Beta-lactam/transpept-like"/>
</dbReference>
<keyword evidence="9" id="KW-0573">Peptidoglycan synthesis</keyword>
<comment type="catalytic activity">
    <reaction evidence="12">
        <text>Preferential cleavage: (Ac)2-L-Lys-D-Ala-|-D-Ala. Also transpeptidation of peptidyl-alanyl moieties that are N-acyl substituents of D-alanine.</text>
        <dbReference type="EC" id="3.4.16.4"/>
    </reaction>
</comment>
<evidence type="ECO:0000256" key="13">
    <source>
        <dbReference type="ARBA" id="ARBA00049902"/>
    </source>
</evidence>
<dbReference type="Pfam" id="PF00905">
    <property type="entry name" value="Transpeptidase"/>
    <property type="match status" value="1"/>
</dbReference>
<dbReference type="GO" id="GO:0006508">
    <property type="term" value="P:proteolysis"/>
    <property type="evidence" value="ECO:0007669"/>
    <property type="project" value="UniProtKB-KW"/>
</dbReference>
<dbReference type="RefSeq" id="WP_113903128.1">
    <property type="nucleotide sequence ID" value="NZ_QNSB01000002.1"/>
</dbReference>
<keyword evidence="6" id="KW-0808">Transferase</keyword>
<dbReference type="Gene3D" id="1.10.3810.10">
    <property type="entry name" value="Biosynthetic peptidoglycan transglycosylase-like"/>
    <property type="match status" value="1"/>
</dbReference>
<evidence type="ECO:0000256" key="5">
    <source>
        <dbReference type="ARBA" id="ARBA00022676"/>
    </source>
</evidence>
<feature type="compositionally biased region" description="Basic and acidic residues" evidence="14">
    <location>
        <begin position="680"/>
        <end position="739"/>
    </location>
</feature>
<organism evidence="18 19">
    <name type="scientific">Brevibacterium celere</name>
    <dbReference type="NCBI Taxonomy" id="225845"/>
    <lineage>
        <taxon>Bacteria</taxon>
        <taxon>Bacillati</taxon>
        <taxon>Actinomycetota</taxon>
        <taxon>Actinomycetes</taxon>
        <taxon>Micrococcales</taxon>
        <taxon>Brevibacteriaceae</taxon>
        <taxon>Brevibacterium</taxon>
    </lineage>
</organism>
<evidence type="ECO:0000256" key="10">
    <source>
        <dbReference type="ARBA" id="ARBA00023268"/>
    </source>
</evidence>
<proteinExistence type="inferred from homology"/>
<dbReference type="GO" id="GO:0008658">
    <property type="term" value="F:penicillin binding"/>
    <property type="evidence" value="ECO:0007669"/>
    <property type="project" value="InterPro"/>
</dbReference>
<comment type="similarity">
    <text evidence="2">In the N-terminal section; belongs to the glycosyltransferase 51 family.</text>
</comment>
<reference evidence="18 19" key="1">
    <citation type="submission" date="2018-06" db="EMBL/GenBank/DDBJ databases">
        <title>Freshwater and sediment microbial communities from various areas in North America, analyzing microbe dynamics in response to fracking.</title>
        <authorList>
            <person name="Lamendella R."/>
        </authorList>
    </citation>
    <scope>NUCLEOTIDE SEQUENCE [LARGE SCALE GENOMIC DNA]</scope>
    <source>
        <strain evidence="18 19">3b_TX</strain>
    </source>
</reference>
<evidence type="ECO:0000313" key="19">
    <source>
        <dbReference type="Proteomes" id="UP000253509"/>
    </source>
</evidence>